<dbReference type="InterPro" id="IPR004147">
    <property type="entry name" value="ABC1_dom"/>
</dbReference>
<organism evidence="5 6">
    <name type="scientific">Malassezia obtusa</name>
    <dbReference type="NCBI Taxonomy" id="76774"/>
    <lineage>
        <taxon>Eukaryota</taxon>
        <taxon>Fungi</taxon>
        <taxon>Dikarya</taxon>
        <taxon>Basidiomycota</taxon>
        <taxon>Ustilaginomycotina</taxon>
        <taxon>Malasseziomycetes</taxon>
        <taxon>Malasseziales</taxon>
        <taxon>Malasseziaceae</taxon>
        <taxon>Malassezia</taxon>
    </lineage>
</organism>
<dbReference type="GO" id="GO:0005739">
    <property type="term" value="C:mitochondrion"/>
    <property type="evidence" value="ECO:0007669"/>
    <property type="project" value="TreeGrafter"/>
</dbReference>
<feature type="transmembrane region" description="Helical" evidence="3">
    <location>
        <begin position="105"/>
        <end position="124"/>
    </location>
</feature>
<proteinExistence type="inferred from homology"/>
<dbReference type="AlphaFoldDB" id="A0AAF0DYV7"/>
<keyword evidence="6" id="KW-1185">Reference proteome</keyword>
<keyword evidence="3" id="KW-0472">Membrane</keyword>
<reference evidence="5" key="1">
    <citation type="submission" date="2023-03" db="EMBL/GenBank/DDBJ databases">
        <title>Mating type loci evolution in Malassezia.</title>
        <authorList>
            <person name="Coelho M.A."/>
        </authorList>
    </citation>
    <scope>NUCLEOTIDE SEQUENCE</scope>
    <source>
        <strain evidence="5">CBS 7876</strain>
    </source>
</reference>
<dbReference type="InterPro" id="IPR052402">
    <property type="entry name" value="ADCK_kinase"/>
</dbReference>
<feature type="domain" description="ABC1 atypical kinase-like" evidence="4">
    <location>
        <begin position="187"/>
        <end position="239"/>
    </location>
</feature>
<evidence type="ECO:0000259" key="4">
    <source>
        <dbReference type="Pfam" id="PF03109"/>
    </source>
</evidence>
<dbReference type="CDD" id="cd13971">
    <property type="entry name" value="ADCK2-like"/>
    <property type="match status" value="1"/>
</dbReference>
<feature type="transmembrane region" description="Helical" evidence="3">
    <location>
        <begin position="21"/>
        <end position="42"/>
    </location>
</feature>
<evidence type="ECO:0000313" key="5">
    <source>
        <dbReference type="EMBL" id="WFD03113.1"/>
    </source>
</evidence>
<keyword evidence="3" id="KW-1133">Transmembrane helix</keyword>
<dbReference type="PANTHER" id="PTHR45890">
    <property type="entry name" value="AARF DOMAIN CONTAINING KINASE 2 (PREDICTED)"/>
    <property type="match status" value="1"/>
</dbReference>
<dbReference type="EMBL" id="CP119936">
    <property type="protein sequence ID" value="WFD03113.1"/>
    <property type="molecule type" value="Genomic_DNA"/>
</dbReference>
<evidence type="ECO:0000313" key="6">
    <source>
        <dbReference type="Proteomes" id="UP001214603"/>
    </source>
</evidence>
<evidence type="ECO:0000256" key="2">
    <source>
        <dbReference type="SAM" id="MobiDB-lite"/>
    </source>
</evidence>
<feature type="region of interest" description="Disordered" evidence="2">
    <location>
        <begin position="51"/>
        <end position="78"/>
    </location>
</feature>
<dbReference type="InterPro" id="IPR011009">
    <property type="entry name" value="Kinase-like_dom_sf"/>
</dbReference>
<feature type="domain" description="ABC1 atypical kinase-like" evidence="4">
    <location>
        <begin position="281"/>
        <end position="430"/>
    </location>
</feature>
<name>A0AAF0DYV7_9BASI</name>
<dbReference type="InterPro" id="IPR044095">
    <property type="entry name" value="ADCK2_dom"/>
</dbReference>
<evidence type="ECO:0000256" key="3">
    <source>
        <dbReference type="SAM" id="Phobius"/>
    </source>
</evidence>
<protein>
    <recommendedName>
        <fullName evidence="4">ABC1 atypical kinase-like domain-containing protein</fullName>
    </recommendedName>
</protein>
<gene>
    <name evidence="5" type="ORF">MOBT1_001802</name>
</gene>
<comment type="similarity">
    <text evidence="1">Belongs to the protein kinase superfamily. ADCK protein kinase family.</text>
</comment>
<evidence type="ECO:0000256" key="1">
    <source>
        <dbReference type="ARBA" id="ARBA00009670"/>
    </source>
</evidence>
<dbReference type="Pfam" id="PF03109">
    <property type="entry name" value="ABC1"/>
    <property type="match status" value="2"/>
</dbReference>
<dbReference type="Proteomes" id="UP001214603">
    <property type="component" value="Chromosome 3"/>
</dbReference>
<dbReference type="PANTHER" id="PTHR45890:SF1">
    <property type="entry name" value="AARF DOMAIN CONTAINING KINASE 2"/>
    <property type="match status" value="1"/>
</dbReference>
<dbReference type="SUPFAM" id="SSF56112">
    <property type="entry name" value="Protein kinase-like (PK-like)"/>
    <property type="match status" value="1"/>
</dbReference>
<sequence>MHTGRAHRAFATLPPQSSARAWTYAAWAAAGAGASVVTYLTLHRNSFREEGSEDQALAPVHPPQESTAEQLLDDDEPNRPRSVLQHVGLLLFRYLIEPILVTKRFLVLALLFGPVILTSPMLFVGKSKTVTSSTGQEIHGERWGALWWYGFLVAQMGRAGPTFVKLGQWAGSRHDLFPDALCDRFAKLHSNNNPHSIAHTKRVLEHVFKKPFDEIFESFETDPVGVGAVGQVYKAVLRSDLLPDSYLAAKSRDSQLPNTAQRLGKELALTYEHDEERRKPTAAVAIKILHPNVRRTIGYDIKIMRFFADTINTLPGMNWVSLPEEVQQFSTLMFSQLDLRHEANNLARFERNFAKRNSAVSFPRPLLDFCSKDVLMEEMVEAVPLKHFMKLGGLDYDARIAELGLDAFLNMLLIDNFTHADLHPGNIMVNFYRPTTRSILQNVLSHILASFDPDYRLSAQYKTGIIPDKTVVQDLLSKKGDKEAWRKELQQMEDEGYQPELILLDAGLVSELSETNRRNFLDLFAAIANFDGRLAGKLMVERCRSPQLVINKAGFEKTMEHIVSSVKNNTFNLANLQIGDVLSEALKAVREYHVKMEPDFVDTVLSILILEGIGRRLDPDLDLFRSAIPILRKLGHQMSGDESQLAVLREKTSWKTIIPMAKLWIYVETRSLLMGLTNSPERVDAFVRYGWLSE</sequence>
<keyword evidence="3" id="KW-0812">Transmembrane</keyword>
<accession>A0AAF0DYV7</accession>